<dbReference type="Pfam" id="PF10739">
    <property type="entry name" value="DUF2550"/>
    <property type="match status" value="1"/>
</dbReference>
<dbReference type="EMBL" id="CP116394">
    <property type="protein sequence ID" value="WCE46861.1"/>
    <property type="molecule type" value="Genomic_DNA"/>
</dbReference>
<keyword evidence="1" id="KW-1133">Transmembrane helix</keyword>
<dbReference type="InterPro" id="IPR019675">
    <property type="entry name" value="DUF2550"/>
</dbReference>
<evidence type="ECO:0000313" key="2">
    <source>
        <dbReference type="EMBL" id="WCE46861.1"/>
    </source>
</evidence>
<protein>
    <submittedName>
        <fullName evidence="2">DUF2550 family protein</fullName>
    </submittedName>
</protein>
<dbReference type="KEGG" id="wne:PIG85_04210"/>
<dbReference type="AlphaFoldDB" id="A0AB38XRF8"/>
<accession>A0AB38XRF8</accession>
<keyword evidence="1" id="KW-0472">Membrane</keyword>
<evidence type="ECO:0000313" key="3">
    <source>
        <dbReference type="Proteomes" id="UP001211044"/>
    </source>
</evidence>
<reference evidence="2" key="1">
    <citation type="submission" date="2023-01" db="EMBL/GenBank/DDBJ databases">
        <title>Comparative Genomic Analysis of the Clinically-Derived Winkia Strain NY0527 Provides Evidence into the Taxonomic Reassignment of Winkia neuii and Characterizes Their Virulence Traits.</title>
        <authorList>
            <person name="Cai X."/>
            <person name="Peng Y."/>
            <person name="Li M."/>
            <person name="Qiu Y."/>
            <person name="Wang Y."/>
            <person name="Xu L."/>
            <person name="Hou Q."/>
        </authorList>
    </citation>
    <scope>NUCLEOTIDE SEQUENCE</scope>
    <source>
        <strain evidence="2">NY0527</strain>
    </source>
</reference>
<gene>
    <name evidence="2" type="ORF">PIG85_04210</name>
</gene>
<dbReference type="Proteomes" id="UP001211044">
    <property type="component" value="Chromosome"/>
</dbReference>
<keyword evidence="1" id="KW-0812">Transmembrane</keyword>
<name>A0AB38XRF8_9ACTO</name>
<organism evidence="2 3">
    <name type="scientific">Winkia neuii subsp. anitrata</name>
    <dbReference type="NCBI Taxonomy" id="29318"/>
    <lineage>
        <taxon>Bacteria</taxon>
        <taxon>Bacillati</taxon>
        <taxon>Actinomycetota</taxon>
        <taxon>Actinomycetes</taxon>
        <taxon>Actinomycetales</taxon>
        <taxon>Actinomycetaceae</taxon>
        <taxon>Winkia</taxon>
    </lineage>
</organism>
<sequence length="138" mass="15763">MTTTNALTIVLAVIACIGLIIVVVVGLYAFRMRRVMHAASFDCDYRPDITSGWTAGFAVYERDSLDWYRLVSFRHRPDLSWGRRTMTLERPVRIGKRDDKEVFLTNVRADGHKFDLAMDRDDLNGLVSWSEAAPPRAQ</sequence>
<proteinExistence type="predicted"/>
<evidence type="ECO:0000256" key="1">
    <source>
        <dbReference type="SAM" id="Phobius"/>
    </source>
</evidence>
<dbReference type="RefSeq" id="WP_004806127.1">
    <property type="nucleotide sequence ID" value="NZ_CP116394.1"/>
</dbReference>
<feature type="transmembrane region" description="Helical" evidence="1">
    <location>
        <begin position="6"/>
        <end position="30"/>
    </location>
</feature>